<evidence type="ECO:0000256" key="4">
    <source>
        <dbReference type="ARBA" id="ARBA00022618"/>
    </source>
</evidence>
<dbReference type="VEuPathDB" id="FungiDB:CXQ87_004929"/>
<dbReference type="InterPro" id="IPR008672">
    <property type="entry name" value="Mad1"/>
</dbReference>
<evidence type="ECO:0000256" key="7">
    <source>
        <dbReference type="ARBA" id="ARBA00023306"/>
    </source>
</evidence>
<keyword evidence="7" id="KW-0131">Cell cycle</keyword>
<name>A0A2V1AGD3_9ASCO</name>
<dbReference type="GeneID" id="37004928"/>
<comment type="subcellular location">
    <subcellularLocation>
        <location evidence="1">Nucleus</location>
    </subcellularLocation>
</comment>
<dbReference type="PANTHER" id="PTHR23168">
    <property type="entry name" value="MITOTIC SPINDLE ASSEMBLY CHECKPOINT PROTEIN MAD1 MITOTIC ARREST DEFICIENT-LIKE PROTEIN 1"/>
    <property type="match status" value="1"/>
</dbReference>
<dbReference type="Gene3D" id="3.30.457.60">
    <property type="match status" value="1"/>
</dbReference>
<sequence>MSQRSSSPFVEFRSSDSKGDLLERISKLEYENGALRTEKRLLEQSSDSSKKRYEDLLSRKNEELAALQGNFDYVFNQRKELQSKLQNQKDIAGKSSSDSLAESSTLKKENRSLKQQLDRLERSYNSVTGKCEHLRADLNRELTANDQYRDQVKVLEKEISRLSQLNDDLTERLRMAKRQSENGSVIKTAEDLRLRNMSLQQTNSQLQAKVDSLLQHKTSVELLRQKCASLSNKVESLESADRRATQSEIGRLEIKAKFDEYFGFLAQNLEGGDDAESQDAKVSSLLSDYRGLQNKNLVLYDKLNQAQVSITELTQSGEQLIAKLEQELEPENRKLKEELEKAQAELKELQKIKLLNTREIEFLRRSVKELDAALLRKSSASPEPEDKDKSQATNQYLSNLEKLVDDYKKEIETLRQERNGVSVAPLAPTKRPRILEDDTHVFNTKTLRNENIELLSKVKGLKDEVSILKNKLDAYDNATTQTTHILELRKNPFNRDQLVKQETLDLLRKENEALITKFVNNADVETVPMALFARQENDKENLQNKIDQLNKKNSRLTSVYTDKSKKIMSLVSKFFGYSIEFVPSPMNPNDLCSKMKLYSKFQNRNGKESEACYLTLDVHTKDLKAHGAYDFRNLCSELVTQWVNEKDSIPCFLSALNLRLYQNKTTNS</sequence>
<dbReference type="RefSeq" id="XP_025337574.1">
    <property type="nucleotide sequence ID" value="XM_025483361.1"/>
</dbReference>
<evidence type="ECO:0000256" key="3">
    <source>
        <dbReference type="ARBA" id="ARBA00022019"/>
    </source>
</evidence>
<feature type="coiled-coil region" evidence="8">
    <location>
        <begin position="532"/>
        <end position="559"/>
    </location>
</feature>
<feature type="compositionally biased region" description="Basic and acidic residues" evidence="9">
    <location>
        <begin position="105"/>
        <end position="114"/>
    </location>
</feature>
<feature type="region of interest" description="Disordered" evidence="9">
    <location>
        <begin position="86"/>
        <end position="114"/>
    </location>
</feature>
<accession>A0A2V1AGD3</accession>
<comment type="similarity">
    <text evidence="2">Belongs to the MAD1 family.</text>
</comment>
<keyword evidence="4" id="KW-0132">Cell division</keyword>
<dbReference type="Pfam" id="PF05557">
    <property type="entry name" value="MAD"/>
    <property type="match status" value="1"/>
</dbReference>
<evidence type="ECO:0000313" key="10">
    <source>
        <dbReference type="EMBL" id="PVH16634.1"/>
    </source>
</evidence>
<dbReference type="GO" id="GO:0007094">
    <property type="term" value="P:mitotic spindle assembly checkpoint signaling"/>
    <property type="evidence" value="ECO:0007669"/>
    <property type="project" value="InterPro"/>
</dbReference>
<dbReference type="AlphaFoldDB" id="A0A2V1AGD3"/>
<feature type="coiled-coil region" evidence="8">
    <location>
        <begin position="321"/>
        <end position="359"/>
    </location>
</feature>
<evidence type="ECO:0000313" key="11">
    <source>
        <dbReference type="Proteomes" id="UP000244406"/>
    </source>
</evidence>
<dbReference type="GO" id="GO:0005635">
    <property type="term" value="C:nuclear envelope"/>
    <property type="evidence" value="ECO:0007669"/>
    <property type="project" value="TreeGrafter"/>
</dbReference>
<dbReference type="GO" id="GO:0072686">
    <property type="term" value="C:mitotic spindle"/>
    <property type="evidence" value="ECO:0007669"/>
    <property type="project" value="TreeGrafter"/>
</dbReference>
<comment type="caution">
    <text evidence="10">The sequence shown here is derived from an EMBL/GenBank/DDBJ whole genome shotgun (WGS) entry which is preliminary data.</text>
</comment>
<evidence type="ECO:0000256" key="8">
    <source>
        <dbReference type="SAM" id="Coils"/>
    </source>
</evidence>
<dbReference type="PANTHER" id="PTHR23168:SF0">
    <property type="entry name" value="MITOTIC SPINDLE ASSEMBLY CHECKPOINT PROTEIN MAD1"/>
    <property type="match status" value="1"/>
</dbReference>
<keyword evidence="11" id="KW-1185">Reference proteome</keyword>
<evidence type="ECO:0000256" key="9">
    <source>
        <dbReference type="SAM" id="MobiDB-lite"/>
    </source>
</evidence>
<dbReference type="Proteomes" id="UP000244406">
    <property type="component" value="Unassembled WGS sequence"/>
</dbReference>
<evidence type="ECO:0000256" key="6">
    <source>
        <dbReference type="ARBA" id="ARBA00023242"/>
    </source>
</evidence>
<dbReference type="GO" id="GO:0051301">
    <property type="term" value="P:cell division"/>
    <property type="evidence" value="ECO:0007669"/>
    <property type="project" value="UniProtKB-KW"/>
</dbReference>
<proteinExistence type="inferred from homology"/>
<organism evidence="10 11">
    <name type="scientific">Candidozyma duobushaemuli</name>
    <dbReference type="NCBI Taxonomy" id="1231522"/>
    <lineage>
        <taxon>Eukaryota</taxon>
        <taxon>Fungi</taxon>
        <taxon>Dikarya</taxon>
        <taxon>Ascomycota</taxon>
        <taxon>Saccharomycotina</taxon>
        <taxon>Pichiomycetes</taxon>
        <taxon>Metschnikowiaceae</taxon>
        <taxon>Candidozyma</taxon>
    </lineage>
</organism>
<dbReference type="GO" id="GO:0051315">
    <property type="term" value="P:attachment of mitotic spindle microtubules to kinetochore"/>
    <property type="evidence" value="ECO:0007669"/>
    <property type="project" value="TreeGrafter"/>
</dbReference>
<evidence type="ECO:0000256" key="5">
    <source>
        <dbReference type="ARBA" id="ARBA00022776"/>
    </source>
</evidence>
<gene>
    <name evidence="10" type="ORF">CXQ87_004929</name>
</gene>
<feature type="compositionally biased region" description="Low complexity" evidence="9">
    <location>
        <begin position="95"/>
        <end position="104"/>
    </location>
</feature>
<keyword evidence="6" id="KW-0539">Nucleus</keyword>
<evidence type="ECO:0000256" key="2">
    <source>
        <dbReference type="ARBA" id="ARBA00008029"/>
    </source>
</evidence>
<reference evidence="10 11" key="1">
    <citation type="submission" date="2017-12" db="EMBL/GenBank/DDBJ databases">
        <title>Genome Sequence of the Amphotericin B-resistant Candida duobushaemulonii strain, B09383.</title>
        <authorList>
            <person name="Chow N.A."/>
            <person name="Gade L."/>
            <person name="Batra D."/>
            <person name="Rowe L.A."/>
            <person name="Loparev V.N."/>
            <person name="Litvintseva A.P."/>
        </authorList>
    </citation>
    <scope>NUCLEOTIDE SEQUENCE [LARGE SCALE GENOMIC DNA]</scope>
    <source>
        <strain evidence="10 11">B09383</strain>
    </source>
</reference>
<keyword evidence="8" id="KW-0175">Coiled coil</keyword>
<dbReference type="GO" id="GO:0000776">
    <property type="term" value="C:kinetochore"/>
    <property type="evidence" value="ECO:0007669"/>
    <property type="project" value="TreeGrafter"/>
</dbReference>
<protein>
    <recommendedName>
        <fullName evidence="3">Spindle assembly checkpoint component MAD1</fullName>
    </recommendedName>
</protein>
<dbReference type="EMBL" id="PKFP01000005">
    <property type="protein sequence ID" value="PVH16634.1"/>
    <property type="molecule type" value="Genomic_DNA"/>
</dbReference>
<evidence type="ECO:0000256" key="1">
    <source>
        <dbReference type="ARBA" id="ARBA00004123"/>
    </source>
</evidence>
<keyword evidence="5" id="KW-0498">Mitosis</keyword>
<feature type="coiled-coil region" evidence="8">
    <location>
        <begin position="397"/>
        <end position="478"/>
    </location>
</feature>